<proteinExistence type="predicted"/>
<dbReference type="Proteomes" id="UP000663868">
    <property type="component" value="Unassembled WGS sequence"/>
</dbReference>
<reference evidence="1" key="1">
    <citation type="submission" date="2021-02" db="EMBL/GenBank/DDBJ databases">
        <authorList>
            <person name="Nowell W R."/>
        </authorList>
    </citation>
    <scope>NUCLEOTIDE SEQUENCE</scope>
</reference>
<accession>A0A820PNR8</accession>
<name>A0A820PNR8_9BILA</name>
<dbReference type="AlphaFoldDB" id="A0A820PNR8"/>
<evidence type="ECO:0000313" key="1">
    <source>
        <dbReference type="EMBL" id="CAF4405983.1"/>
    </source>
</evidence>
<dbReference type="EMBL" id="CAJOBB010025107">
    <property type="protein sequence ID" value="CAF4405983.1"/>
    <property type="molecule type" value="Genomic_DNA"/>
</dbReference>
<comment type="caution">
    <text evidence="1">The sequence shown here is derived from an EMBL/GenBank/DDBJ whole genome shotgun (WGS) entry which is preliminary data.</text>
</comment>
<protein>
    <submittedName>
        <fullName evidence="1">Uncharacterized protein</fullName>
    </submittedName>
</protein>
<sequence length="52" mass="5989">IQNPWHFFNSAYNQTSTQSITATEFDIAQELLWAGSNETSLLENYEDTIDYA</sequence>
<organism evidence="1 2">
    <name type="scientific">Adineta steineri</name>
    <dbReference type="NCBI Taxonomy" id="433720"/>
    <lineage>
        <taxon>Eukaryota</taxon>
        <taxon>Metazoa</taxon>
        <taxon>Spiralia</taxon>
        <taxon>Gnathifera</taxon>
        <taxon>Rotifera</taxon>
        <taxon>Eurotatoria</taxon>
        <taxon>Bdelloidea</taxon>
        <taxon>Adinetida</taxon>
        <taxon>Adinetidae</taxon>
        <taxon>Adineta</taxon>
    </lineage>
</organism>
<feature type="non-terminal residue" evidence="1">
    <location>
        <position position="1"/>
    </location>
</feature>
<evidence type="ECO:0000313" key="2">
    <source>
        <dbReference type="Proteomes" id="UP000663868"/>
    </source>
</evidence>
<gene>
    <name evidence="1" type="ORF">KXQ929_LOCUS51299</name>
</gene>